<keyword evidence="3" id="KW-1185">Reference proteome</keyword>
<protein>
    <submittedName>
        <fullName evidence="2">Uncharacterized protein</fullName>
    </submittedName>
</protein>
<proteinExistence type="predicted"/>
<organism evidence="2 3">
    <name type="scientific">Amorphotheca resinae ATCC 22711</name>
    <dbReference type="NCBI Taxonomy" id="857342"/>
    <lineage>
        <taxon>Eukaryota</taxon>
        <taxon>Fungi</taxon>
        <taxon>Dikarya</taxon>
        <taxon>Ascomycota</taxon>
        <taxon>Pezizomycotina</taxon>
        <taxon>Leotiomycetes</taxon>
        <taxon>Helotiales</taxon>
        <taxon>Amorphothecaceae</taxon>
        <taxon>Amorphotheca</taxon>
    </lineage>
</organism>
<evidence type="ECO:0000313" key="3">
    <source>
        <dbReference type="Proteomes" id="UP000241818"/>
    </source>
</evidence>
<dbReference type="AlphaFoldDB" id="A0A2T3B3W9"/>
<feature type="compositionally biased region" description="Polar residues" evidence="1">
    <location>
        <begin position="30"/>
        <end position="55"/>
    </location>
</feature>
<name>A0A2T3B3W9_AMORE</name>
<dbReference type="RefSeq" id="XP_024721613.1">
    <property type="nucleotide sequence ID" value="XM_024864865.1"/>
</dbReference>
<reference evidence="2 3" key="1">
    <citation type="journal article" date="2018" name="New Phytol.">
        <title>Comparative genomics and transcriptomics depict ericoid mycorrhizal fungi as versatile saprotrophs and plant mutualists.</title>
        <authorList>
            <person name="Martino E."/>
            <person name="Morin E."/>
            <person name="Grelet G.A."/>
            <person name="Kuo A."/>
            <person name="Kohler A."/>
            <person name="Daghino S."/>
            <person name="Barry K.W."/>
            <person name="Cichocki N."/>
            <person name="Clum A."/>
            <person name="Dockter R.B."/>
            <person name="Hainaut M."/>
            <person name="Kuo R.C."/>
            <person name="LaButti K."/>
            <person name="Lindahl B.D."/>
            <person name="Lindquist E.A."/>
            <person name="Lipzen A."/>
            <person name="Khouja H.R."/>
            <person name="Magnuson J."/>
            <person name="Murat C."/>
            <person name="Ohm R.A."/>
            <person name="Singer S.W."/>
            <person name="Spatafora J.W."/>
            <person name="Wang M."/>
            <person name="Veneault-Fourrey C."/>
            <person name="Henrissat B."/>
            <person name="Grigoriev I.V."/>
            <person name="Martin F.M."/>
            <person name="Perotto S."/>
        </authorList>
    </citation>
    <scope>NUCLEOTIDE SEQUENCE [LARGE SCALE GENOMIC DNA]</scope>
    <source>
        <strain evidence="2 3">ATCC 22711</strain>
    </source>
</reference>
<accession>A0A2T3B3W9</accession>
<evidence type="ECO:0000256" key="1">
    <source>
        <dbReference type="SAM" id="MobiDB-lite"/>
    </source>
</evidence>
<dbReference type="OrthoDB" id="10401563at2759"/>
<feature type="region of interest" description="Disordered" evidence="1">
    <location>
        <begin position="22"/>
        <end position="55"/>
    </location>
</feature>
<dbReference type="InParanoid" id="A0A2T3B3W9"/>
<dbReference type="Proteomes" id="UP000241818">
    <property type="component" value="Unassembled WGS sequence"/>
</dbReference>
<gene>
    <name evidence="2" type="ORF">M430DRAFT_232685</name>
</gene>
<dbReference type="GeneID" id="36572946"/>
<dbReference type="EMBL" id="KZ679010">
    <property type="protein sequence ID" value="PSS20343.1"/>
    <property type="molecule type" value="Genomic_DNA"/>
</dbReference>
<evidence type="ECO:0000313" key="2">
    <source>
        <dbReference type="EMBL" id="PSS20343.1"/>
    </source>
</evidence>
<sequence>MMLFHSIFNFFRRCFFKHTVDEADKPGTTPLDNQDGNTKLERNTGTAAESDPGNNIDTQLQQSHAAERLSWTSVLCRIGLVECARHRAETHKRDEHQDQATSGVTVSAGLGQTIVVKIGVVHAPYPDQRYYDQLALYSAIYPPELAFAMASLAMYAYD</sequence>